<evidence type="ECO:0000259" key="2">
    <source>
        <dbReference type="Pfam" id="PF13946"/>
    </source>
</evidence>
<accession>A0ABS2L3X1</accession>
<organism evidence="3 4">
    <name type="scientific">Subtercola frigoramans</name>
    <dbReference type="NCBI Taxonomy" id="120298"/>
    <lineage>
        <taxon>Bacteria</taxon>
        <taxon>Bacillati</taxon>
        <taxon>Actinomycetota</taxon>
        <taxon>Actinomycetes</taxon>
        <taxon>Micrococcales</taxon>
        <taxon>Microbacteriaceae</taxon>
        <taxon>Subtercola</taxon>
    </lineage>
</organism>
<dbReference type="Pfam" id="PF13946">
    <property type="entry name" value="DUF4214"/>
    <property type="match status" value="1"/>
</dbReference>
<reference evidence="3 4" key="1">
    <citation type="submission" date="2021-01" db="EMBL/GenBank/DDBJ databases">
        <title>Sequencing the genomes of 1000 actinobacteria strains.</title>
        <authorList>
            <person name="Klenk H.-P."/>
        </authorList>
    </citation>
    <scope>NUCLEOTIDE SEQUENCE [LARGE SCALE GENOMIC DNA]</scope>
    <source>
        <strain evidence="3 4">DSM 13057</strain>
    </source>
</reference>
<dbReference type="InterPro" id="IPR038255">
    <property type="entry name" value="PBS_linker_sf"/>
</dbReference>
<keyword evidence="4" id="KW-1185">Reference proteome</keyword>
<dbReference type="EMBL" id="JAFBBU010000001">
    <property type="protein sequence ID" value="MBM7471151.1"/>
    <property type="molecule type" value="Genomic_DNA"/>
</dbReference>
<keyword evidence="1" id="KW-0732">Signal</keyword>
<evidence type="ECO:0000313" key="3">
    <source>
        <dbReference type="EMBL" id="MBM7471151.1"/>
    </source>
</evidence>
<feature type="domain" description="DUF4214" evidence="2">
    <location>
        <begin position="390"/>
        <end position="452"/>
    </location>
</feature>
<dbReference type="InterPro" id="IPR025282">
    <property type="entry name" value="DUF4214"/>
</dbReference>
<dbReference type="RefSeq" id="WP_205106950.1">
    <property type="nucleotide sequence ID" value="NZ_BAAAHT010000017.1"/>
</dbReference>
<proteinExistence type="predicted"/>
<protein>
    <recommendedName>
        <fullName evidence="2">DUF4214 domain-containing protein</fullName>
    </recommendedName>
</protein>
<feature type="chain" id="PRO_5046816734" description="DUF4214 domain-containing protein" evidence="1">
    <location>
        <begin position="26"/>
        <end position="509"/>
    </location>
</feature>
<evidence type="ECO:0000313" key="4">
    <source>
        <dbReference type="Proteomes" id="UP000776164"/>
    </source>
</evidence>
<dbReference type="Proteomes" id="UP000776164">
    <property type="component" value="Unassembled WGS sequence"/>
</dbReference>
<dbReference type="Gene3D" id="1.10.3130.20">
    <property type="entry name" value="Phycobilisome linker domain"/>
    <property type="match status" value="1"/>
</dbReference>
<evidence type="ECO:0000256" key="1">
    <source>
        <dbReference type="SAM" id="SignalP"/>
    </source>
</evidence>
<gene>
    <name evidence="3" type="ORF">JOE66_000785</name>
</gene>
<feature type="signal peptide" evidence="1">
    <location>
        <begin position="1"/>
        <end position="25"/>
    </location>
</feature>
<sequence>MKIFTAAVAVIVMVGAGFVSSPAIAAEKTAEKTVGITVAGSATHSDIVAPPASPPQGEVAATHPLVTPSDIATSANSSTQGKSSASSTAAIGGLVTLASTSAPMGAGITVVAILFDDVTGAIKFTSETKTASDGSFSIQGLAPADYWLLFYDATKPGVPTVQWYGSSEFDPYGSAITVADGQSVDASWALTLSGEVLGAVSCEGCDAPPASADVIVYIAKFDPARNDWFNVASAQPDSAGRYDVQVLYPGSYYSYARFNGSSDFSNLGFSRDYTVNARSAVSADVIIPRLIAPVSGVQPAINSVVNALYFDFLTRFPSAHDVTFWNGQFAGGSDPGAVATGFVTSDEYRLIRINAAYETILGRGADPAGRLDWLHWMQQGRITTDDIETSFYASDEYFTKQGGTNTAFVNALYQTLLHRGGTSTDYAFWTKLVQQHGRAWVIAQFWDSTETISERVSLMYAHYLGRTPDPSGLATWVGLALQIGDSGLRAGLTGSDEYFIRSQYRFSEH</sequence>
<name>A0ABS2L3X1_9MICO</name>
<comment type="caution">
    <text evidence="3">The sequence shown here is derived from an EMBL/GenBank/DDBJ whole genome shotgun (WGS) entry which is preliminary data.</text>
</comment>